<dbReference type="RefSeq" id="WP_346027145.1">
    <property type="nucleotide sequence ID" value="NZ_BAAAON010000001.1"/>
</dbReference>
<dbReference type="Proteomes" id="UP001500974">
    <property type="component" value="Unassembled WGS sequence"/>
</dbReference>
<comment type="caution">
    <text evidence="2">The sequence shown here is derived from an EMBL/GenBank/DDBJ whole genome shotgun (WGS) entry which is preliminary data.</text>
</comment>
<gene>
    <name evidence="2" type="ORF">GCM10009784_01450</name>
</gene>
<dbReference type="Pfam" id="PF01636">
    <property type="entry name" value="APH"/>
    <property type="match status" value="1"/>
</dbReference>
<accession>A0ABP5MC57</accession>
<organism evidence="2 3">
    <name type="scientific">Arthrobacter parietis</name>
    <dbReference type="NCBI Taxonomy" id="271434"/>
    <lineage>
        <taxon>Bacteria</taxon>
        <taxon>Bacillati</taxon>
        <taxon>Actinomycetota</taxon>
        <taxon>Actinomycetes</taxon>
        <taxon>Micrococcales</taxon>
        <taxon>Micrococcaceae</taxon>
        <taxon>Arthrobacter</taxon>
    </lineage>
</organism>
<dbReference type="InterPro" id="IPR011009">
    <property type="entry name" value="Kinase-like_dom_sf"/>
</dbReference>
<dbReference type="SUPFAM" id="SSF56112">
    <property type="entry name" value="Protein kinase-like (PK-like)"/>
    <property type="match status" value="1"/>
</dbReference>
<protein>
    <recommendedName>
        <fullName evidence="1">Aminoglycoside phosphotransferase domain-containing protein</fullName>
    </recommendedName>
</protein>
<reference evidence="3" key="1">
    <citation type="journal article" date="2019" name="Int. J. Syst. Evol. Microbiol.">
        <title>The Global Catalogue of Microorganisms (GCM) 10K type strain sequencing project: providing services to taxonomists for standard genome sequencing and annotation.</title>
        <authorList>
            <consortium name="The Broad Institute Genomics Platform"/>
            <consortium name="The Broad Institute Genome Sequencing Center for Infectious Disease"/>
            <person name="Wu L."/>
            <person name="Ma J."/>
        </authorList>
    </citation>
    <scope>NUCLEOTIDE SEQUENCE [LARGE SCALE GENOMIC DNA]</scope>
    <source>
        <strain evidence="3">JCM 14917</strain>
    </source>
</reference>
<feature type="domain" description="Aminoglycoside phosphotransferase" evidence="1">
    <location>
        <begin position="137"/>
        <end position="318"/>
    </location>
</feature>
<proteinExistence type="predicted"/>
<dbReference type="Gene3D" id="3.90.1200.10">
    <property type="match status" value="1"/>
</dbReference>
<sequence length="404" mass="42741">MTEAEELALLEGRAIGPALEAAAAALTGSLIQWSLSGIHHRPGAGVTGIYAIRCEVSGEILNGFLCVTTRPVPGTFARSVRLHGPEGLPLLAWSHPNDPLLPDLDWACDARSVGPELFGVPAATLTTFGYRPMRRAVLRAEGAGETRFLKVLPRGRAAALYERHRLLLDAGIPVPQPAESPRRDVLVTRQASGTPLAQRLLEDGATGFEPEVVVDLLERLPRAVCDLPARRPWSAGVHRYAGAATAVLPDQSERIKTLASRVEYGTRAAPAGPVVPTHGDFYEGNLLVDGGSITAVLDLDGLGPGHLIDDLACFLAHLAMLPCVDERYTAVPAALARFQRVFEERVDPTALRARAAGVSLTLVAGARNSGRNQAGGGWREGALQRLLVAENFLGPGRGPGPAAG</sequence>
<evidence type="ECO:0000313" key="2">
    <source>
        <dbReference type="EMBL" id="GAA2172142.1"/>
    </source>
</evidence>
<name>A0ABP5MC57_9MICC</name>
<keyword evidence="3" id="KW-1185">Reference proteome</keyword>
<evidence type="ECO:0000313" key="3">
    <source>
        <dbReference type="Proteomes" id="UP001500974"/>
    </source>
</evidence>
<dbReference type="EMBL" id="BAAAON010000001">
    <property type="protein sequence ID" value="GAA2172142.1"/>
    <property type="molecule type" value="Genomic_DNA"/>
</dbReference>
<dbReference type="InterPro" id="IPR002575">
    <property type="entry name" value="Aminoglycoside_PTrfase"/>
</dbReference>
<evidence type="ECO:0000259" key="1">
    <source>
        <dbReference type="Pfam" id="PF01636"/>
    </source>
</evidence>